<proteinExistence type="predicted"/>
<dbReference type="Proteomes" id="UP001556367">
    <property type="component" value="Unassembled WGS sequence"/>
</dbReference>
<accession>A0ABR3JBT2</accession>
<comment type="caution">
    <text evidence="1">The sequence shown here is derived from an EMBL/GenBank/DDBJ whole genome shotgun (WGS) entry which is preliminary data.</text>
</comment>
<reference evidence="2" key="1">
    <citation type="submission" date="2024-06" db="EMBL/GenBank/DDBJ databases">
        <title>Multi-omics analyses provide insights into the biosynthesis of the anticancer antibiotic pleurotin in Hohenbuehelia grisea.</title>
        <authorList>
            <person name="Weaver J.A."/>
            <person name="Alberti F."/>
        </authorList>
    </citation>
    <scope>NUCLEOTIDE SEQUENCE [LARGE SCALE GENOMIC DNA]</scope>
    <source>
        <strain evidence="2">T-177</strain>
    </source>
</reference>
<protein>
    <submittedName>
        <fullName evidence="1">Uncharacterized protein</fullName>
    </submittedName>
</protein>
<organism evidence="1 2">
    <name type="scientific">Hohenbuehelia grisea</name>
    <dbReference type="NCBI Taxonomy" id="104357"/>
    <lineage>
        <taxon>Eukaryota</taxon>
        <taxon>Fungi</taxon>
        <taxon>Dikarya</taxon>
        <taxon>Basidiomycota</taxon>
        <taxon>Agaricomycotina</taxon>
        <taxon>Agaricomycetes</taxon>
        <taxon>Agaricomycetidae</taxon>
        <taxon>Agaricales</taxon>
        <taxon>Pleurotineae</taxon>
        <taxon>Pleurotaceae</taxon>
        <taxon>Hohenbuehelia</taxon>
    </lineage>
</organism>
<name>A0ABR3JBT2_9AGAR</name>
<evidence type="ECO:0000313" key="1">
    <source>
        <dbReference type="EMBL" id="KAL0953161.1"/>
    </source>
</evidence>
<sequence length="156" mass="16863">MQAGSPLGAFISDLSVAFFEVLLGNQNEPSDMYCARTILTHSDKKLASSFRDPDRGSLRFPTFQSLDIISILPAAPFQVAILKSMIWPKCLGSSHGLIPVVGVFSNPLAKPSSWPQGSPSFAGYFARGTQKESALSGFSIRSLLSRAKTFCLAFSR</sequence>
<dbReference type="EMBL" id="JASNQZ010000008">
    <property type="protein sequence ID" value="KAL0953161.1"/>
    <property type="molecule type" value="Genomic_DNA"/>
</dbReference>
<evidence type="ECO:0000313" key="2">
    <source>
        <dbReference type="Proteomes" id="UP001556367"/>
    </source>
</evidence>
<keyword evidence="2" id="KW-1185">Reference proteome</keyword>
<gene>
    <name evidence="1" type="ORF">HGRIS_004423</name>
</gene>